<accession>A0AAP0PQD6</accession>
<name>A0AAP0PQD6_9MAGN</name>
<sequence length="167" mass="17529">MASSATRGYAEAADSGAIPARQRRRSLGRSTAANQSRRGRGGGGWTASQHQRPQTLSSRRAVARTAGPAAAGLEARPGEQLADDKPRTAARGAAAGAVAVTAGACEAAAQRRDRQQLDGGDDGRQRRNSRDRQQRRRRQRRQRLDDAGRGCDDDSNAGSGGGAKAAR</sequence>
<comment type="caution">
    <text evidence="2">The sequence shown here is derived from an EMBL/GenBank/DDBJ whole genome shotgun (WGS) entry which is preliminary data.</text>
</comment>
<feature type="compositionally biased region" description="Basic and acidic residues" evidence="1">
    <location>
        <begin position="109"/>
        <end position="132"/>
    </location>
</feature>
<organism evidence="2 3">
    <name type="scientific">Stephania cephalantha</name>
    <dbReference type="NCBI Taxonomy" id="152367"/>
    <lineage>
        <taxon>Eukaryota</taxon>
        <taxon>Viridiplantae</taxon>
        <taxon>Streptophyta</taxon>
        <taxon>Embryophyta</taxon>
        <taxon>Tracheophyta</taxon>
        <taxon>Spermatophyta</taxon>
        <taxon>Magnoliopsida</taxon>
        <taxon>Ranunculales</taxon>
        <taxon>Menispermaceae</taxon>
        <taxon>Menispermoideae</taxon>
        <taxon>Cissampelideae</taxon>
        <taxon>Stephania</taxon>
    </lineage>
</organism>
<feature type="compositionally biased region" description="Low complexity" evidence="1">
    <location>
        <begin position="59"/>
        <end position="75"/>
    </location>
</feature>
<evidence type="ECO:0000256" key="1">
    <source>
        <dbReference type="SAM" id="MobiDB-lite"/>
    </source>
</evidence>
<dbReference type="AlphaFoldDB" id="A0AAP0PQD6"/>
<evidence type="ECO:0000313" key="3">
    <source>
        <dbReference type="Proteomes" id="UP001419268"/>
    </source>
</evidence>
<feature type="compositionally biased region" description="Polar residues" evidence="1">
    <location>
        <begin position="46"/>
        <end position="58"/>
    </location>
</feature>
<feature type="compositionally biased region" description="Low complexity" evidence="1">
    <location>
        <begin position="89"/>
        <end position="108"/>
    </location>
</feature>
<dbReference type="EMBL" id="JBBNAG010000003">
    <property type="protein sequence ID" value="KAK9149036.1"/>
    <property type="molecule type" value="Genomic_DNA"/>
</dbReference>
<feature type="region of interest" description="Disordered" evidence="1">
    <location>
        <begin position="1"/>
        <end position="167"/>
    </location>
</feature>
<feature type="compositionally biased region" description="Basic and acidic residues" evidence="1">
    <location>
        <begin position="142"/>
        <end position="152"/>
    </location>
</feature>
<evidence type="ECO:0000313" key="2">
    <source>
        <dbReference type="EMBL" id="KAK9149036.1"/>
    </source>
</evidence>
<proteinExistence type="predicted"/>
<keyword evidence="3" id="KW-1185">Reference proteome</keyword>
<gene>
    <name evidence="2" type="ORF">Scep_007793</name>
</gene>
<reference evidence="2 3" key="1">
    <citation type="submission" date="2024-01" db="EMBL/GenBank/DDBJ databases">
        <title>Genome assemblies of Stephania.</title>
        <authorList>
            <person name="Yang L."/>
        </authorList>
    </citation>
    <scope>NUCLEOTIDE SEQUENCE [LARGE SCALE GENOMIC DNA]</scope>
    <source>
        <strain evidence="2">JXDWG</strain>
        <tissue evidence="2">Leaf</tissue>
    </source>
</reference>
<feature type="compositionally biased region" description="Gly residues" evidence="1">
    <location>
        <begin position="158"/>
        <end position="167"/>
    </location>
</feature>
<protein>
    <submittedName>
        <fullName evidence="2">Uncharacterized protein</fullName>
    </submittedName>
</protein>
<dbReference type="Proteomes" id="UP001419268">
    <property type="component" value="Unassembled WGS sequence"/>
</dbReference>